<dbReference type="PANTHER" id="PTHR43123">
    <property type="entry name" value="POLYSACCHARIDE DEACETYLASE-RELATED"/>
    <property type="match status" value="1"/>
</dbReference>
<sequence length="344" mass="39013">MSTPLTASRSPAGADAGHPYPRDLIGYGARPPHAHWPGGARVALQFVLNYEEGGENCVLHGDAASEQFLSEIVGAAAYPDRHMSMESIYEYGSRAGVWRILREFEQRGLPLTIFGVSMALQRHPELTRAFVELGHEIACHGWRWIHYQNIDEATEREHMRIAMQIIRELTGSAPLGWYTGRDSPNTRRLVVEHGGFVYDSDYYGDDLPFWTEVRTSNGETRPHLVVPYTLDSNDMRFATPQGFNTGEQFFQYLKDAFDVLYAEGDPQGLNQPKMLSIGMHCRLLGRPGRFRALQRFLDYVQSHDKVWIARRIDIARHWIETHPYPGSVREPMATAVQGDLSLAL</sequence>
<dbReference type="CDD" id="cd10977">
    <property type="entry name" value="CE4_PuuE_SpCDA1"/>
    <property type="match status" value="1"/>
</dbReference>
<dbReference type="EMBL" id="CP098736">
    <property type="protein sequence ID" value="USE79800.1"/>
    <property type="molecule type" value="Genomic_DNA"/>
</dbReference>
<dbReference type="InterPro" id="IPR011330">
    <property type="entry name" value="Glyco_hydro/deAcase_b/a-brl"/>
</dbReference>
<dbReference type="Pfam" id="PF01522">
    <property type="entry name" value="Polysacc_deac_1"/>
    <property type="match status" value="1"/>
</dbReference>
<dbReference type="InterPro" id="IPR017625">
    <property type="entry name" value="PuuE"/>
</dbReference>
<protein>
    <submittedName>
        <fullName evidence="2">Allantoinase PuuE</fullName>
    </submittedName>
</protein>
<feature type="domain" description="NodB homology" evidence="1">
    <location>
        <begin position="83"/>
        <end position="309"/>
    </location>
</feature>
<keyword evidence="3" id="KW-1185">Reference proteome</keyword>
<accession>A0ABY4VYC4</accession>
<evidence type="ECO:0000313" key="3">
    <source>
        <dbReference type="Proteomes" id="UP001056648"/>
    </source>
</evidence>
<evidence type="ECO:0000313" key="2">
    <source>
        <dbReference type="EMBL" id="USE79800.1"/>
    </source>
</evidence>
<organism evidence="2 3">
    <name type="scientific">Cupriavidus gilardii</name>
    <dbReference type="NCBI Taxonomy" id="82541"/>
    <lineage>
        <taxon>Bacteria</taxon>
        <taxon>Pseudomonadati</taxon>
        <taxon>Pseudomonadota</taxon>
        <taxon>Betaproteobacteria</taxon>
        <taxon>Burkholderiales</taxon>
        <taxon>Burkholderiaceae</taxon>
        <taxon>Cupriavidus</taxon>
    </lineage>
</organism>
<dbReference type="InterPro" id="IPR002509">
    <property type="entry name" value="NODB_dom"/>
</dbReference>
<dbReference type="PROSITE" id="PS51677">
    <property type="entry name" value="NODB"/>
    <property type="match status" value="1"/>
</dbReference>
<dbReference type="RefSeq" id="WP_252253088.1">
    <property type="nucleotide sequence ID" value="NZ_CP098736.1"/>
</dbReference>
<evidence type="ECO:0000259" key="1">
    <source>
        <dbReference type="PROSITE" id="PS51677"/>
    </source>
</evidence>
<reference evidence="2" key="1">
    <citation type="submission" date="2022-06" db="EMBL/GenBank/DDBJ databases">
        <title>Complete genome sequence and characterization of Cupriavidus gilardii QJ1 isolated from contaminating cells.</title>
        <authorList>
            <person name="Qi J."/>
        </authorList>
    </citation>
    <scope>NUCLEOTIDE SEQUENCE</scope>
    <source>
        <strain evidence="2">QJ1</strain>
    </source>
</reference>
<dbReference type="Gene3D" id="3.20.20.370">
    <property type="entry name" value="Glycoside hydrolase/deacetylase"/>
    <property type="match status" value="1"/>
</dbReference>
<dbReference type="NCBIfam" id="TIGR03212">
    <property type="entry name" value="uraD_N-term-dom"/>
    <property type="match status" value="1"/>
</dbReference>
<dbReference type="PANTHER" id="PTHR43123:SF1">
    <property type="entry name" value="POLYSACCHARIDE DEACETYLASE-RELATED"/>
    <property type="match status" value="1"/>
</dbReference>
<dbReference type="Proteomes" id="UP001056648">
    <property type="component" value="Chromosome 2"/>
</dbReference>
<name>A0ABY4VYC4_9BURK</name>
<gene>
    <name evidence="2" type="primary">puuE</name>
    <name evidence="2" type="ORF">NDR89_24860</name>
</gene>
<proteinExistence type="predicted"/>
<dbReference type="SUPFAM" id="SSF88713">
    <property type="entry name" value="Glycoside hydrolase/deacetylase"/>
    <property type="match status" value="1"/>
</dbReference>